<dbReference type="InterPro" id="IPR009061">
    <property type="entry name" value="DNA-bd_dom_put_sf"/>
</dbReference>
<evidence type="ECO:0000256" key="8">
    <source>
        <dbReference type="ARBA" id="ARBA00022741"/>
    </source>
</evidence>
<dbReference type="Gene3D" id="3.30.930.10">
    <property type="entry name" value="Bira Bifunctional Protein, Domain 2"/>
    <property type="match status" value="1"/>
</dbReference>
<comment type="subcellular location">
    <subcellularLocation>
        <location evidence="1 15">Cytoplasm</location>
    </subcellularLocation>
</comment>
<comment type="catalytic activity">
    <reaction evidence="14 15">
        <text>tRNA(Phe) + L-phenylalanine + ATP = L-phenylalanyl-tRNA(Phe) + AMP + diphosphate + H(+)</text>
        <dbReference type="Rhea" id="RHEA:19413"/>
        <dbReference type="Rhea" id="RHEA-COMP:9668"/>
        <dbReference type="Rhea" id="RHEA-COMP:9699"/>
        <dbReference type="ChEBI" id="CHEBI:15378"/>
        <dbReference type="ChEBI" id="CHEBI:30616"/>
        <dbReference type="ChEBI" id="CHEBI:33019"/>
        <dbReference type="ChEBI" id="CHEBI:58095"/>
        <dbReference type="ChEBI" id="CHEBI:78442"/>
        <dbReference type="ChEBI" id="CHEBI:78531"/>
        <dbReference type="ChEBI" id="CHEBI:456215"/>
        <dbReference type="EC" id="6.1.1.20"/>
    </reaction>
</comment>
<dbReference type="Pfam" id="PF03147">
    <property type="entry name" value="FDX-ACB"/>
    <property type="match status" value="1"/>
</dbReference>
<dbReference type="InterPro" id="IPR005121">
    <property type="entry name" value="Fdx_antiC-bd"/>
</dbReference>
<dbReference type="NCBIfam" id="NF045760">
    <property type="entry name" value="YtpR"/>
    <property type="match status" value="1"/>
</dbReference>
<dbReference type="Pfam" id="PF01588">
    <property type="entry name" value="tRNA_bind"/>
    <property type="match status" value="1"/>
</dbReference>
<keyword evidence="6 15" id="KW-0436">Ligase</keyword>
<dbReference type="SUPFAM" id="SSF46955">
    <property type="entry name" value="Putative DNA-binding domain"/>
    <property type="match status" value="1"/>
</dbReference>
<dbReference type="SMART" id="SM00873">
    <property type="entry name" value="B3_4"/>
    <property type="match status" value="1"/>
</dbReference>
<dbReference type="AlphaFoldDB" id="A0A285RPX6"/>
<feature type="binding site" evidence="15">
    <location>
        <position position="458"/>
    </location>
    <ligand>
        <name>Mg(2+)</name>
        <dbReference type="ChEBI" id="CHEBI:18420"/>
        <note>shared with alpha subunit</note>
    </ligand>
</feature>
<evidence type="ECO:0000313" key="20">
    <source>
        <dbReference type="EMBL" id="SOB94462.1"/>
    </source>
</evidence>
<accession>A0A285RPX6</accession>
<dbReference type="PROSITE" id="PS51483">
    <property type="entry name" value="B5"/>
    <property type="match status" value="1"/>
</dbReference>
<dbReference type="NCBIfam" id="TIGR00472">
    <property type="entry name" value="pheT_bact"/>
    <property type="match status" value="1"/>
</dbReference>
<dbReference type="Gene3D" id="3.50.40.10">
    <property type="entry name" value="Phenylalanyl-trna Synthetase, Chain B, domain 3"/>
    <property type="match status" value="1"/>
</dbReference>
<evidence type="ECO:0000256" key="11">
    <source>
        <dbReference type="ARBA" id="ARBA00022884"/>
    </source>
</evidence>
<dbReference type="GO" id="GO:0006432">
    <property type="term" value="P:phenylalanyl-tRNA aminoacylation"/>
    <property type="evidence" value="ECO:0007669"/>
    <property type="project" value="UniProtKB-UniRule"/>
</dbReference>
<protein>
    <recommendedName>
        <fullName evidence="15">Phenylalanine--tRNA ligase beta subunit</fullName>
        <ecNumber evidence="15">6.1.1.20</ecNumber>
    </recommendedName>
    <alternativeName>
        <fullName evidence="15">Phenylalanyl-tRNA synthetase beta subunit</fullName>
        <shortName evidence="15">PheRS</shortName>
    </alternativeName>
</protein>
<keyword evidence="5 16" id="KW-0820">tRNA-binding</keyword>
<dbReference type="Pfam" id="PF03483">
    <property type="entry name" value="B3_4"/>
    <property type="match status" value="1"/>
</dbReference>
<dbReference type="SMART" id="SM00896">
    <property type="entry name" value="FDX-ACB"/>
    <property type="match status" value="1"/>
</dbReference>
<comment type="subunit">
    <text evidence="3 15">Tetramer of two alpha and two beta subunits.</text>
</comment>
<dbReference type="SUPFAM" id="SSF50249">
    <property type="entry name" value="Nucleic acid-binding proteins"/>
    <property type="match status" value="1"/>
</dbReference>
<dbReference type="InterPro" id="IPR045864">
    <property type="entry name" value="aa-tRNA-synth_II/BPL/LPL"/>
</dbReference>
<dbReference type="OrthoDB" id="9805455at2"/>
<evidence type="ECO:0000259" key="19">
    <source>
        <dbReference type="PROSITE" id="PS51483"/>
    </source>
</evidence>
<evidence type="ECO:0000256" key="5">
    <source>
        <dbReference type="ARBA" id="ARBA00022555"/>
    </source>
</evidence>
<keyword evidence="7 15" id="KW-0479">Metal-binding</keyword>
<keyword evidence="11 16" id="KW-0694">RNA-binding</keyword>
<dbReference type="FunFam" id="2.40.50.140:FF:000045">
    <property type="entry name" value="Phenylalanine--tRNA ligase beta subunit"/>
    <property type="match status" value="1"/>
</dbReference>
<dbReference type="InterPro" id="IPR036690">
    <property type="entry name" value="Fdx_antiC-bd_sf"/>
</dbReference>
<dbReference type="SUPFAM" id="SSF56037">
    <property type="entry name" value="PheT/TilS domain"/>
    <property type="match status" value="1"/>
</dbReference>
<evidence type="ECO:0000256" key="1">
    <source>
        <dbReference type="ARBA" id="ARBA00004496"/>
    </source>
</evidence>
<comment type="cofactor">
    <cofactor evidence="15">
        <name>Mg(2+)</name>
        <dbReference type="ChEBI" id="CHEBI:18420"/>
    </cofactor>
    <text evidence="15">Binds 2 magnesium ions per tetramer.</text>
</comment>
<dbReference type="SUPFAM" id="SSF55681">
    <property type="entry name" value="Class II aaRS and biotin synthetases"/>
    <property type="match status" value="1"/>
</dbReference>
<keyword evidence="8 15" id="KW-0547">Nucleotide-binding</keyword>
<dbReference type="CDD" id="cd02796">
    <property type="entry name" value="tRNA_bind_bactPheRS"/>
    <property type="match status" value="1"/>
</dbReference>
<reference evidence="21" key="1">
    <citation type="submission" date="2017-08" db="EMBL/GenBank/DDBJ databases">
        <authorList>
            <person name="Varghese N."/>
            <person name="Submissions S."/>
        </authorList>
    </citation>
    <scope>NUCLEOTIDE SEQUENCE [LARGE SCALE GENOMIC DNA]</scope>
    <source>
        <strain evidence="21">JA276</strain>
    </source>
</reference>
<dbReference type="EMBL" id="OBMT01000001">
    <property type="protein sequence ID" value="SOB94462.1"/>
    <property type="molecule type" value="Genomic_DNA"/>
</dbReference>
<keyword evidence="21" id="KW-1185">Reference proteome</keyword>
<gene>
    <name evidence="15" type="primary">pheT</name>
    <name evidence="20" type="ORF">SAMN05877831_101462</name>
</gene>
<keyword evidence="9 15" id="KW-0067">ATP-binding</keyword>
<keyword evidence="10 15" id="KW-0460">Magnesium</keyword>
<dbReference type="Pfam" id="PF17759">
    <property type="entry name" value="tRNA_synthFbeta"/>
    <property type="match status" value="1"/>
</dbReference>
<evidence type="ECO:0000313" key="21">
    <source>
        <dbReference type="Proteomes" id="UP000219111"/>
    </source>
</evidence>
<dbReference type="SMART" id="SM00874">
    <property type="entry name" value="B5"/>
    <property type="match status" value="1"/>
</dbReference>
<evidence type="ECO:0000256" key="16">
    <source>
        <dbReference type="PROSITE-ProRule" id="PRU00209"/>
    </source>
</evidence>
<organism evidence="20 21">
    <name type="scientific">Rhodobacter maris</name>
    <dbReference type="NCBI Taxonomy" id="446682"/>
    <lineage>
        <taxon>Bacteria</taxon>
        <taxon>Pseudomonadati</taxon>
        <taxon>Pseudomonadota</taxon>
        <taxon>Alphaproteobacteria</taxon>
        <taxon>Rhodobacterales</taxon>
        <taxon>Rhodobacter group</taxon>
        <taxon>Rhodobacter</taxon>
    </lineage>
</organism>
<evidence type="ECO:0000256" key="2">
    <source>
        <dbReference type="ARBA" id="ARBA00008653"/>
    </source>
</evidence>
<evidence type="ECO:0000259" key="18">
    <source>
        <dbReference type="PROSITE" id="PS51447"/>
    </source>
</evidence>
<evidence type="ECO:0000256" key="15">
    <source>
        <dbReference type="HAMAP-Rule" id="MF_00283"/>
    </source>
</evidence>
<dbReference type="Proteomes" id="UP000219111">
    <property type="component" value="Unassembled WGS sequence"/>
</dbReference>
<sequence length="806" mass="85631">MKFTLSWLKDHLETEASVDEIADALTDLGLEVEEVVNPGAKLAPFTIAKVLHAEKHPDADKLRVCKVLTDEGEKVIVCGAPNARAGITVVLAKPGDYVPGIDTTLGVGKIRGVESHGMMCSERELELSDEHNGIIELPEDSLNSEVGCKFIDWLAENRPEAVDPMIHIKITPNRPDALGVRGVARDLAARGLGTLKPLAIEPVPGGFASPIKVAIDAGLKDKGCPHFTGRLIRGVKNGPSPAWLQARLIAIGLRPISALVDITNYFTYDLNRPLHVFDAAKVKGDLRILPAAGGEELLALDGKTYTLRPGQMVICDDAGPESLAGVMGGELSGCTEETTDVFLESAYWDPITIAATGRALKITSDARYRFERGVDPEFTLPGLELATQMVLDLCGGEASEVVSDGAPLETRRAYKLDPARVISLVGMEIPEATQRATLGALGFTFEGNMASPPSWRPDVLGEADLVEEVARIASLTKLEGKPLARETTGVPGPILTPLQMREKTVRRTIAALGYNECVTYSFIDAASATIFGGGQEATRLENPISSEMTHLRPDLLPGLLQAAARNQARGFADLALFEVGPAFSGGEPGDQLLQAAGLLVGAAAPRDPWGSRRPVDVYDAKADAEAVLSAIGAPARAQITRKVAAWFHPGRSGTIALGPNVMASFGELHPKVLREMGVKGPAVAFTIQIAAVPFPKVKTPTRPALALSGLHAVERDFAFVVDSHVEAITAVNAAYGADKALIDHVSVFDQFTGAKAEEQMGAGKKSIALSVRLQPRDKTLTDAEIEAVAQKVVDKVTKATGGAQRK</sequence>
<comment type="similarity">
    <text evidence="2 15">Belongs to the phenylalanyl-tRNA synthetase beta subunit family. Type 1 subfamily.</text>
</comment>
<evidence type="ECO:0000256" key="3">
    <source>
        <dbReference type="ARBA" id="ARBA00011209"/>
    </source>
</evidence>
<proteinExistence type="inferred from homology"/>
<dbReference type="CDD" id="cd00769">
    <property type="entry name" value="PheRS_beta_core"/>
    <property type="match status" value="1"/>
</dbReference>
<evidence type="ECO:0000256" key="9">
    <source>
        <dbReference type="ARBA" id="ARBA00022840"/>
    </source>
</evidence>
<dbReference type="InterPro" id="IPR033714">
    <property type="entry name" value="tRNA_bind_bactPheRS"/>
</dbReference>
<dbReference type="Gene3D" id="2.40.50.140">
    <property type="entry name" value="Nucleic acid-binding proteins"/>
    <property type="match status" value="1"/>
</dbReference>
<evidence type="ECO:0000256" key="7">
    <source>
        <dbReference type="ARBA" id="ARBA00022723"/>
    </source>
</evidence>
<feature type="domain" description="B5" evidence="19">
    <location>
        <begin position="409"/>
        <end position="480"/>
    </location>
</feature>
<keyword evidence="4 15" id="KW-0963">Cytoplasm</keyword>
<dbReference type="InterPro" id="IPR004532">
    <property type="entry name" value="Phe-tRNA-ligase_IIc_bsu_bact"/>
</dbReference>
<evidence type="ECO:0000256" key="4">
    <source>
        <dbReference type="ARBA" id="ARBA00022490"/>
    </source>
</evidence>
<dbReference type="GO" id="GO:0009328">
    <property type="term" value="C:phenylalanine-tRNA ligase complex"/>
    <property type="evidence" value="ECO:0007669"/>
    <property type="project" value="TreeGrafter"/>
</dbReference>
<evidence type="ECO:0000259" key="17">
    <source>
        <dbReference type="PROSITE" id="PS50886"/>
    </source>
</evidence>
<dbReference type="HAMAP" id="MF_00283">
    <property type="entry name" value="Phe_tRNA_synth_beta1"/>
    <property type="match status" value="1"/>
</dbReference>
<dbReference type="InterPro" id="IPR020825">
    <property type="entry name" value="Phe-tRNA_synthase-like_B3/B4"/>
</dbReference>
<dbReference type="SUPFAM" id="SSF54991">
    <property type="entry name" value="Anticodon-binding domain of PheRS"/>
    <property type="match status" value="1"/>
</dbReference>
<dbReference type="RefSeq" id="WP_097068475.1">
    <property type="nucleotide sequence ID" value="NZ_OBMT01000001.1"/>
</dbReference>
<dbReference type="PANTHER" id="PTHR10947:SF0">
    <property type="entry name" value="PHENYLALANINE--TRNA LIGASE BETA SUBUNIT"/>
    <property type="match status" value="1"/>
</dbReference>
<name>A0A285RPX6_9RHOB</name>
<feature type="binding site" evidence="15">
    <location>
        <position position="468"/>
    </location>
    <ligand>
        <name>Mg(2+)</name>
        <dbReference type="ChEBI" id="CHEBI:18420"/>
        <note>shared with alpha subunit</note>
    </ligand>
</feature>
<evidence type="ECO:0000256" key="10">
    <source>
        <dbReference type="ARBA" id="ARBA00022842"/>
    </source>
</evidence>
<dbReference type="InterPro" id="IPR012340">
    <property type="entry name" value="NA-bd_OB-fold"/>
</dbReference>
<feature type="domain" description="TRNA-binding" evidence="17">
    <location>
        <begin position="39"/>
        <end position="151"/>
    </location>
</feature>
<dbReference type="InterPro" id="IPR002547">
    <property type="entry name" value="tRNA-bd_dom"/>
</dbReference>
<dbReference type="Gene3D" id="3.30.56.10">
    <property type="match status" value="2"/>
</dbReference>
<dbReference type="PANTHER" id="PTHR10947">
    <property type="entry name" value="PHENYLALANYL-TRNA SYNTHETASE BETA CHAIN AND LEUCINE-RICH REPEAT-CONTAINING PROTEIN 47"/>
    <property type="match status" value="1"/>
</dbReference>
<dbReference type="Pfam" id="PF03484">
    <property type="entry name" value="B5"/>
    <property type="match status" value="1"/>
</dbReference>
<keyword evidence="12 15" id="KW-0648">Protein biosynthesis</keyword>
<evidence type="ECO:0000256" key="13">
    <source>
        <dbReference type="ARBA" id="ARBA00023146"/>
    </source>
</evidence>
<dbReference type="GO" id="GO:0000049">
    <property type="term" value="F:tRNA binding"/>
    <property type="evidence" value="ECO:0007669"/>
    <property type="project" value="UniProtKB-UniRule"/>
</dbReference>
<feature type="domain" description="FDX-ACB" evidence="18">
    <location>
        <begin position="708"/>
        <end position="805"/>
    </location>
</feature>
<dbReference type="GO" id="GO:0005524">
    <property type="term" value="F:ATP binding"/>
    <property type="evidence" value="ECO:0007669"/>
    <property type="project" value="UniProtKB-UniRule"/>
</dbReference>
<dbReference type="Gene3D" id="3.30.70.380">
    <property type="entry name" value="Ferrodoxin-fold anticodon-binding domain"/>
    <property type="match status" value="1"/>
</dbReference>
<dbReference type="GO" id="GO:0000287">
    <property type="term" value="F:magnesium ion binding"/>
    <property type="evidence" value="ECO:0007669"/>
    <property type="project" value="UniProtKB-UniRule"/>
</dbReference>
<feature type="binding site" evidence="15">
    <location>
        <position position="464"/>
    </location>
    <ligand>
        <name>Mg(2+)</name>
        <dbReference type="ChEBI" id="CHEBI:18420"/>
        <note>shared with alpha subunit</note>
    </ligand>
</feature>
<dbReference type="EC" id="6.1.1.20" evidence="15"/>
<dbReference type="InterPro" id="IPR041616">
    <property type="entry name" value="PheRS_beta_core"/>
</dbReference>
<keyword evidence="13 15" id="KW-0030">Aminoacyl-tRNA synthetase</keyword>
<evidence type="ECO:0000256" key="12">
    <source>
        <dbReference type="ARBA" id="ARBA00022917"/>
    </source>
</evidence>
<dbReference type="PROSITE" id="PS51447">
    <property type="entry name" value="FDX_ACB"/>
    <property type="match status" value="1"/>
</dbReference>
<dbReference type="PROSITE" id="PS50886">
    <property type="entry name" value="TRBD"/>
    <property type="match status" value="1"/>
</dbReference>
<dbReference type="GO" id="GO:0004826">
    <property type="term" value="F:phenylalanine-tRNA ligase activity"/>
    <property type="evidence" value="ECO:0007669"/>
    <property type="project" value="UniProtKB-UniRule"/>
</dbReference>
<dbReference type="InterPro" id="IPR005146">
    <property type="entry name" value="B3/B4_tRNA-bd"/>
</dbReference>
<dbReference type="InterPro" id="IPR005147">
    <property type="entry name" value="tRNA_synthase_B5-dom"/>
</dbReference>
<evidence type="ECO:0000256" key="14">
    <source>
        <dbReference type="ARBA" id="ARBA00049255"/>
    </source>
</evidence>
<dbReference type="InterPro" id="IPR045060">
    <property type="entry name" value="Phe-tRNA-ligase_IIc_bsu"/>
</dbReference>
<evidence type="ECO:0000256" key="6">
    <source>
        <dbReference type="ARBA" id="ARBA00022598"/>
    </source>
</evidence>
<feature type="binding site" evidence="15">
    <location>
        <position position="467"/>
    </location>
    <ligand>
        <name>Mg(2+)</name>
        <dbReference type="ChEBI" id="CHEBI:18420"/>
        <note>shared with alpha subunit</note>
    </ligand>
</feature>